<dbReference type="InterPro" id="IPR006143">
    <property type="entry name" value="RND_pump_MFP"/>
</dbReference>
<dbReference type="EMBL" id="JACADJ010000065">
    <property type="protein sequence ID" value="NWH06249.1"/>
    <property type="molecule type" value="Genomic_DNA"/>
</dbReference>
<dbReference type="Proteomes" id="UP000553343">
    <property type="component" value="Unassembled WGS sequence"/>
</dbReference>
<evidence type="ECO:0000256" key="2">
    <source>
        <dbReference type="ARBA" id="ARBA00009477"/>
    </source>
</evidence>
<evidence type="ECO:0000313" key="9">
    <source>
        <dbReference type="EMBL" id="NWH06249.1"/>
    </source>
</evidence>
<comment type="subcellular location">
    <subcellularLocation>
        <location evidence="1">Cell envelope</location>
    </subcellularLocation>
</comment>
<gene>
    <name evidence="9" type="ORF">HXW94_14875</name>
</gene>
<dbReference type="Pfam" id="PF25944">
    <property type="entry name" value="Beta-barrel_RND"/>
    <property type="match status" value="1"/>
</dbReference>
<sequence length="380" mass="40911">MVKAIGNVVIAIILIGVGYFIRQFVPSGGPPPGMMGMGEMPPPAVIAVELKERPLDVLDDHIAMVEPVQEVMVRSEISGYIDNVHFTEGALVNAGDLLFTIDRKQYQAMVDVREAELARAKAELARAEKFLKRMRGANKRSVAQSDLDTAESDQLQAVANLKQAAANLNLARIDLGYADVRAPISGRIGMAKATKGNYVTSASGELARIVQTSPIRVVFSMTDRAYLDLRARELAGTAEGLVARIRLPNGIQLPLVGKKEFDDNVMNAETGTMAVRYLFDNPDGQLVPGGYVNILLGLRQRPVGIRIPQRAVLLDPQGYYVLTINGEGQVGTARVEIGKAVEGDFVVLSGLKAGDRIVVDGVQKVQPGMNAVVTLQEAGK</sequence>
<evidence type="ECO:0000259" key="5">
    <source>
        <dbReference type="Pfam" id="PF25876"/>
    </source>
</evidence>
<dbReference type="GO" id="GO:0005886">
    <property type="term" value="C:plasma membrane"/>
    <property type="evidence" value="ECO:0007669"/>
    <property type="project" value="TreeGrafter"/>
</dbReference>
<dbReference type="PANTHER" id="PTHR30158:SF10">
    <property type="entry name" value="CATION EFFLUX PUMP"/>
    <property type="match status" value="1"/>
</dbReference>
<name>A0A850SYG7_9BACT</name>
<evidence type="ECO:0000256" key="4">
    <source>
        <dbReference type="SAM" id="Phobius"/>
    </source>
</evidence>
<evidence type="ECO:0000256" key="3">
    <source>
        <dbReference type="SAM" id="Coils"/>
    </source>
</evidence>
<organism evidence="9 10">
    <name type="scientific">Desulfobacter latus</name>
    <dbReference type="NCBI Taxonomy" id="2292"/>
    <lineage>
        <taxon>Bacteria</taxon>
        <taxon>Pseudomonadati</taxon>
        <taxon>Thermodesulfobacteriota</taxon>
        <taxon>Desulfobacteria</taxon>
        <taxon>Desulfobacterales</taxon>
        <taxon>Desulfobacteraceae</taxon>
        <taxon>Desulfobacter</taxon>
    </lineage>
</organism>
<dbReference type="Gene3D" id="2.40.420.20">
    <property type="match status" value="1"/>
</dbReference>
<keyword evidence="4" id="KW-0472">Membrane</keyword>
<reference evidence="9 10" key="1">
    <citation type="submission" date="2020-06" db="EMBL/GenBank/DDBJ databases">
        <title>High-quality draft genome of sulfate reducer Desulfobacter latus type strain AcrS2 isolated from marine sediment.</title>
        <authorList>
            <person name="Hoppe M."/>
            <person name="Larsen C.K."/>
            <person name="Marshall I.P.G."/>
            <person name="Schramm A."/>
            <person name="Marietou A.G."/>
        </authorList>
    </citation>
    <scope>NUCLEOTIDE SEQUENCE [LARGE SCALE GENOMIC DNA]</scope>
    <source>
        <strain evidence="9 10">AcRS2</strain>
    </source>
</reference>
<accession>A0A850SYG7</accession>
<comment type="similarity">
    <text evidence="2">Belongs to the membrane fusion protein (MFP) (TC 8.A.1) family.</text>
</comment>
<dbReference type="Gene3D" id="2.40.50.100">
    <property type="match status" value="1"/>
</dbReference>
<dbReference type="Pfam" id="PF25876">
    <property type="entry name" value="HH_MFP_RND"/>
    <property type="match status" value="1"/>
</dbReference>
<dbReference type="Gene3D" id="1.10.287.470">
    <property type="entry name" value="Helix hairpin bin"/>
    <property type="match status" value="1"/>
</dbReference>
<evidence type="ECO:0000256" key="1">
    <source>
        <dbReference type="ARBA" id="ARBA00004196"/>
    </source>
</evidence>
<keyword evidence="3" id="KW-0175">Coiled coil</keyword>
<feature type="coiled-coil region" evidence="3">
    <location>
        <begin position="103"/>
        <end position="137"/>
    </location>
</feature>
<feature type="domain" description="Multidrug resistance protein MdtA-like C-terminal permuted SH3" evidence="8">
    <location>
        <begin position="306"/>
        <end position="364"/>
    </location>
</feature>
<dbReference type="PANTHER" id="PTHR30158">
    <property type="entry name" value="ACRA/E-RELATED COMPONENT OF DRUG EFFLUX TRANSPORTER"/>
    <property type="match status" value="1"/>
</dbReference>
<dbReference type="Pfam" id="PF25917">
    <property type="entry name" value="BSH_RND"/>
    <property type="match status" value="1"/>
</dbReference>
<dbReference type="Gene3D" id="2.40.30.170">
    <property type="match status" value="1"/>
</dbReference>
<dbReference type="InterPro" id="IPR058625">
    <property type="entry name" value="MdtA-like_BSH"/>
</dbReference>
<evidence type="ECO:0000259" key="8">
    <source>
        <dbReference type="Pfam" id="PF25967"/>
    </source>
</evidence>
<evidence type="ECO:0000313" key="10">
    <source>
        <dbReference type="Proteomes" id="UP000553343"/>
    </source>
</evidence>
<keyword evidence="4" id="KW-1133">Transmembrane helix</keyword>
<dbReference type="AlphaFoldDB" id="A0A850SYG7"/>
<dbReference type="InterPro" id="IPR058626">
    <property type="entry name" value="MdtA-like_b-barrel"/>
</dbReference>
<evidence type="ECO:0000259" key="6">
    <source>
        <dbReference type="Pfam" id="PF25917"/>
    </source>
</evidence>
<dbReference type="SUPFAM" id="SSF111369">
    <property type="entry name" value="HlyD-like secretion proteins"/>
    <property type="match status" value="1"/>
</dbReference>
<feature type="domain" description="Multidrug resistance protein MdtA-like beta-barrel" evidence="7">
    <location>
        <begin position="214"/>
        <end position="296"/>
    </location>
</feature>
<feature type="transmembrane region" description="Helical" evidence="4">
    <location>
        <begin position="6"/>
        <end position="25"/>
    </location>
</feature>
<proteinExistence type="inferred from homology"/>
<keyword evidence="10" id="KW-1185">Reference proteome</keyword>
<dbReference type="GO" id="GO:0022857">
    <property type="term" value="F:transmembrane transporter activity"/>
    <property type="evidence" value="ECO:0007669"/>
    <property type="project" value="InterPro"/>
</dbReference>
<dbReference type="NCBIfam" id="TIGR01730">
    <property type="entry name" value="RND_mfp"/>
    <property type="match status" value="1"/>
</dbReference>
<keyword evidence="4" id="KW-0812">Transmembrane</keyword>
<protein>
    <submittedName>
        <fullName evidence="9">Efflux RND transporter periplasmic adaptor subunit</fullName>
    </submittedName>
</protein>
<feature type="domain" description="Multidrug resistance protein MdtA-like barrel-sandwich hybrid" evidence="6">
    <location>
        <begin position="70"/>
        <end position="204"/>
    </location>
</feature>
<feature type="domain" description="Multidrug resistance protein MdtA-like alpha-helical hairpin" evidence="5">
    <location>
        <begin position="113"/>
        <end position="178"/>
    </location>
</feature>
<dbReference type="Pfam" id="PF25967">
    <property type="entry name" value="RND-MFP_C"/>
    <property type="match status" value="1"/>
</dbReference>
<evidence type="ECO:0000259" key="7">
    <source>
        <dbReference type="Pfam" id="PF25944"/>
    </source>
</evidence>
<dbReference type="GO" id="GO:0030313">
    <property type="term" value="C:cell envelope"/>
    <property type="evidence" value="ECO:0007669"/>
    <property type="project" value="UniProtKB-SubCell"/>
</dbReference>
<dbReference type="GO" id="GO:0046677">
    <property type="term" value="P:response to antibiotic"/>
    <property type="evidence" value="ECO:0007669"/>
    <property type="project" value="TreeGrafter"/>
</dbReference>
<comment type="caution">
    <text evidence="9">The sequence shown here is derived from an EMBL/GenBank/DDBJ whole genome shotgun (WGS) entry which is preliminary data.</text>
</comment>
<dbReference type="RefSeq" id="WP_178367699.1">
    <property type="nucleotide sequence ID" value="NZ_JACADJ010000065.1"/>
</dbReference>
<dbReference type="InterPro" id="IPR058627">
    <property type="entry name" value="MdtA-like_C"/>
</dbReference>
<dbReference type="InterPro" id="IPR058624">
    <property type="entry name" value="MdtA-like_HH"/>
</dbReference>